<proteinExistence type="predicted"/>
<comment type="caution">
    <text evidence="1">The sequence shown here is derived from an EMBL/GenBank/DDBJ whole genome shotgun (WGS) entry which is preliminary data.</text>
</comment>
<sequence length="155" mass="18165">MSKNREEMAIEINNLLAEKADFWNISDLQVNYLNETLSLKLVSVSNADILKTFIKFEQVLSLYIQQDSEFRLNEWTETDPMLLSEISYHPDGFGFVKIKSLDQELTEIENINSSTNFYFQVNNKDHFFVEANCVTINEKTFSNLICDEEKLRNPY</sequence>
<organism evidence="1 2">
    <name type="scientific">Mesobacillus foraminis</name>
    <dbReference type="NCBI Taxonomy" id="279826"/>
    <lineage>
        <taxon>Bacteria</taxon>
        <taxon>Bacillati</taxon>
        <taxon>Bacillota</taxon>
        <taxon>Bacilli</taxon>
        <taxon>Bacillales</taxon>
        <taxon>Bacillaceae</taxon>
        <taxon>Mesobacillus</taxon>
    </lineage>
</organism>
<dbReference type="Proteomes" id="UP000295689">
    <property type="component" value="Unassembled WGS sequence"/>
</dbReference>
<dbReference type="AlphaFoldDB" id="A0A4R2B8I5"/>
<gene>
    <name evidence="1" type="ORF">EV146_11080</name>
</gene>
<dbReference type="Pfam" id="PF24711">
    <property type="entry name" value="YxiG"/>
    <property type="match status" value="1"/>
</dbReference>
<dbReference type="EMBL" id="SLVV01000010">
    <property type="protein sequence ID" value="TCN22595.1"/>
    <property type="molecule type" value="Genomic_DNA"/>
</dbReference>
<dbReference type="InterPro" id="IPR057808">
    <property type="entry name" value="YxiG"/>
</dbReference>
<name>A0A4R2B8I5_9BACI</name>
<accession>A0A4R2B8I5</accession>
<evidence type="ECO:0000313" key="1">
    <source>
        <dbReference type="EMBL" id="TCN22595.1"/>
    </source>
</evidence>
<evidence type="ECO:0000313" key="2">
    <source>
        <dbReference type="Proteomes" id="UP000295689"/>
    </source>
</evidence>
<protein>
    <submittedName>
        <fullName evidence="1">Uncharacterized protein</fullName>
    </submittedName>
</protein>
<reference evidence="1 2" key="1">
    <citation type="journal article" date="2015" name="Stand. Genomic Sci.">
        <title>Genomic Encyclopedia of Bacterial and Archaeal Type Strains, Phase III: the genomes of soil and plant-associated and newly described type strains.</title>
        <authorList>
            <person name="Whitman W.B."/>
            <person name="Woyke T."/>
            <person name="Klenk H.P."/>
            <person name="Zhou Y."/>
            <person name="Lilburn T.G."/>
            <person name="Beck B.J."/>
            <person name="De Vos P."/>
            <person name="Vandamme P."/>
            <person name="Eisen J.A."/>
            <person name="Garrity G."/>
            <person name="Hugenholtz P."/>
            <person name="Kyrpides N.C."/>
        </authorList>
    </citation>
    <scope>NUCLEOTIDE SEQUENCE [LARGE SCALE GENOMIC DNA]</scope>
    <source>
        <strain evidence="1 2">CV53</strain>
    </source>
</reference>
<dbReference type="RefSeq" id="WP_132009372.1">
    <property type="nucleotide sequence ID" value="NZ_JABUHM010000011.1"/>
</dbReference>
<keyword evidence="2" id="KW-1185">Reference proteome</keyword>